<feature type="binding site" evidence="10">
    <location>
        <position position="249"/>
    </location>
    <ligand>
        <name>Mn(2+)</name>
        <dbReference type="ChEBI" id="CHEBI:29035"/>
    </ligand>
</feature>
<keyword evidence="8 10" id="KW-0464">Manganese</keyword>
<keyword evidence="5 10" id="KW-0460">Magnesium</keyword>
<protein>
    <recommendedName>
        <fullName evidence="10">CRISPR-associated endonuclease Cas1</fullName>
        <ecNumber evidence="10">3.1.-.-</ecNumber>
    </recommendedName>
</protein>
<keyword evidence="3 10" id="KW-0255">Endonuclease</keyword>
<comment type="function">
    <text evidence="10">CRISPR (clustered regularly interspaced short palindromic repeat), is an adaptive immune system that provides protection against mobile genetic elements (viruses, transposable elements and conjugative plasmids). CRISPR clusters contain spacers, sequences complementary to antecedent mobile elements, and target invading nucleic acids. CRISPR clusters are transcribed and processed into CRISPR RNA (crRNA). Acts as a dsDNA endonuclease. Involved in the integration of spacer DNA into the CRISPR cassette.</text>
</comment>
<dbReference type="GO" id="GO:0004520">
    <property type="term" value="F:DNA endonuclease activity"/>
    <property type="evidence" value="ECO:0007669"/>
    <property type="project" value="InterPro"/>
</dbReference>
<dbReference type="PANTHER" id="PTHR34353:SF2">
    <property type="entry name" value="CRISPR-ASSOCIATED ENDONUCLEASE CAS1 1"/>
    <property type="match status" value="1"/>
</dbReference>
<keyword evidence="6 10" id="KW-0051">Antiviral defense</keyword>
<dbReference type="InterPro" id="IPR050646">
    <property type="entry name" value="Cas1"/>
</dbReference>
<dbReference type="InterPro" id="IPR002729">
    <property type="entry name" value="CRISPR-assoc_Cas1"/>
</dbReference>
<comment type="cofactor">
    <cofactor evidence="10">
        <name>Mg(2+)</name>
        <dbReference type="ChEBI" id="CHEBI:18420"/>
    </cofactor>
    <cofactor evidence="10">
        <name>Mn(2+)</name>
        <dbReference type="ChEBI" id="CHEBI:29035"/>
    </cofactor>
</comment>
<dbReference type="EC" id="3.1.-.-" evidence="10"/>
<evidence type="ECO:0000256" key="4">
    <source>
        <dbReference type="ARBA" id="ARBA00022801"/>
    </source>
</evidence>
<dbReference type="Pfam" id="PF01867">
    <property type="entry name" value="Cas_Cas1"/>
    <property type="match status" value="1"/>
</dbReference>
<keyword evidence="7 10" id="KW-0238">DNA-binding</keyword>
<evidence type="ECO:0000313" key="12">
    <source>
        <dbReference type="Proteomes" id="UP000095546"/>
    </source>
</evidence>
<dbReference type="GO" id="GO:0016787">
    <property type="term" value="F:hydrolase activity"/>
    <property type="evidence" value="ECO:0007669"/>
    <property type="project" value="UniProtKB-KW"/>
</dbReference>
<keyword evidence="12" id="KW-1185">Reference proteome</keyword>
<dbReference type="Gene3D" id="3.100.10.20">
    <property type="entry name" value="CRISPR-associated endonuclease Cas1, N-terminal domain"/>
    <property type="match status" value="1"/>
</dbReference>
<dbReference type="STRING" id="187979.ERS852385_00679"/>
<keyword evidence="2 10" id="KW-0479">Metal-binding</keyword>
<dbReference type="Proteomes" id="UP000095546">
    <property type="component" value="Unassembled WGS sequence"/>
</dbReference>
<dbReference type="OrthoDB" id="9803119at2"/>
<evidence type="ECO:0000256" key="3">
    <source>
        <dbReference type="ARBA" id="ARBA00022759"/>
    </source>
</evidence>
<reference evidence="11 12" key="1">
    <citation type="submission" date="2015-09" db="EMBL/GenBank/DDBJ databases">
        <authorList>
            <consortium name="Pathogen Informatics"/>
        </authorList>
    </citation>
    <scope>NUCLEOTIDE SEQUENCE [LARGE SCALE GENOMIC DNA]</scope>
    <source>
        <strain evidence="11 12">2789STDY5608828</strain>
    </source>
</reference>
<keyword evidence="1 10" id="KW-0540">Nuclease</keyword>
<evidence type="ECO:0000256" key="10">
    <source>
        <dbReference type="HAMAP-Rule" id="MF_01470"/>
    </source>
</evidence>
<evidence type="ECO:0000256" key="1">
    <source>
        <dbReference type="ARBA" id="ARBA00022722"/>
    </source>
</evidence>
<dbReference type="RefSeq" id="WP_036378583.1">
    <property type="nucleotide sequence ID" value="NZ_CABIWZ010000002.1"/>
</dbReference>
<evidence type="ECO:0000256" key="8">
    <source>
        <dbReference type="ARBA" id="ARBA00023211"/>
    </source>
</evidence>
<dbReference type="GO" id="GO:0003677">
    <property type="term" value="F:DNA binding"/>
    <property type="evidence" value="ECO:0007669"/>
    <property type="project" value="UniProtKB-KW"/>
</dbReference>
<dbReference type="Gene3D" id="1.20.120.920">
    <property type="entry name" value="CRISPR-associated endonuclease Cas1, C-terminal domain"/>
    <property type="match status" value="1"/>
</dbReference>
<feature type="binding site" evidence="10">
    <location>
        <position position="166"/>
    </location>
    <ligand>
        <name>Mn(2+)</name>
        <dbReference type="ChEBI" id="CHEBI:29035"/>
    </ligand>
</feature>
<dbReference type="InterPro" id="IPR042211">
    <property type="entry name" value="CRISPR-assoc_Cas1_N"/>
</dbReference>
<dbReference type="GO" id="GO:0051607">
    <property type="term" value="P:defense response to virus"/>
    <property type="evidence" value="ECO:0007669"/>
    <property type="project" value="UniProtKB-UniRule"/>
</dbReference>
<evidence type="ECO:0000256" key="7">
    <source>
        <dbReference type="ARBA" id="ARBA00023125"/>
    </source>
</evidence>
<dbReference type="GO" id="GO:0046872">
    <property type="term" value="F:metal ion binding"/>
    <property type="evidence" value="ECO:0007669"/>
    <property type="project" value="UniProtKB-UniRule"/>
</dbReference>
<dbReference type="InterPro" id="IPR019856">
    <property type="entry name" value="CRISPR-assoc_Cas1_DVULG"/>
</dbReference>
<dbReference type="InterPro" id="IPR042206">
    <property type="entry name" value="CRISPR-assoc_Cas1_C"/>
</dbReference>
<evidence type="ECO:0000256" key="2">
    <source>
        <dbReference type="ARBA" id="ARBA00022723"/>
    </source>
</evidence>
<proteinExistence type="inferred from homology"/>
<dbReference type="AlphaFoldDB" id="A0A173XPA4"/>
<dbReference type="PANTHER" id="PTHR34353">
    <property type="entry name" value="CRISPR-ASSOCIATED ENDONUCLEASE CAS1 1"/>
    <property type="match status" value="1"/>
</dbReference>
<dbReference type="EMBL" id="CYYU01000002">
    <property type="protein sequence ID" value="CUN52717.1"/>
    <property type="molecule type" value="Genomic_DNA"/>
</dbReference>
<comment type="subunit">
    <text evidence="9 10">Homodimer, forms a heterotetramer with a Cas2 homodimer.</text>
</comment>
<dbReference type="NCBIfam" id="TIGR00287">
    <property type="entry name" value="cas1"/>
    <property type="match status" value="1"/>
</dbReference>
<organism evidence="11 12">
    <name type="scientific">Mitsuokella jalaludinii</name>
    <dbReference type="NCBI Taxonomy" id="187979"/>
    <lineage>
        <taxon>Bacteria</taxon>
        <taxon>Bacillati</taxon>
        <taxon>Bacillota</taxon>
        <taxon>Negativicutes</taxon>
        <taxon>Selenomonadales</taxon>
        <taxon>Selenomonadaceae</taxon>
        <taxon>Mitsuokella</taxon>
    </lineage>
</organism>
<gene>
    <name evidence="10" type="primary">cas1</name>
    <name evidence="11" type="ORF">ERS852385_00679</name>
</gene>
<accession>A0A173XPA4</accession>
<evidence type="ECO:0000256" key="5">
    <source>
        <dbReference type="ARBA" id="ARBA00022842"/>
    </source>
</evidence>
<evidence type="ECO:0000256" key="6">
    <source>
        <dbReference type="ARBA" id="ARBA00023118"/>
    </source>
</evidence>
<dbReference type="NCBIfam" id="TIGR03640">
    <property type="entry name" value="cas1_DVULG"/>
    <property type="match status" value="1"/>
</dbReference>
<keyword evidence="4 10" id="KW-0378">Hydrolase</keyword>
<evidence type="ECO:0000313" key="11">
    <source>
        <dbReference type="EMBL" id="CUN52717.1"/>
    </source>
</evidence>
<feature type="binding site" evidence="10">
    <location>
        <position position="234"/>
    </location>
    <ligand>
        <name>Mn(2+)</name>
        <dbReference type="ChEBI" id="CHEBI:29035"/>
    </ligand>
</feature>
<dbReference type="CDD" id="cd09721">
    <property type="entry name" value="Cas1_I-C"/>
    <property type="match status" value="1"/>
</dbReference>
<dbReference type="HAMAP" id="MF_01470">
    <property type="entry name" value="Cas1"/>
    <property type="match status" value="1"/>
</dbReference>
<comment type="similarity">
    <text evidence="10">Belongs to the CRISPR-associated endonuclease Cas1 family.</text>
</comment>
<sequence>MKPLLNTLFITTEGVYLNLNGDTIVIQKEKKVLARFPLHNFEQITVFGYTGASPALMQKCAEQNIVLNFMTPGGRFMARVIGKTNGNVLLRKEQYRCSDDEKKSLLYAQGFLVGKIYNSRWILERMLRDHSDRIEVERFRQGSMQLKQACRDIMQSESLDILRGIEGKSAKAYFSLFDAMILQQKEDFFFTERNRRPPLDRMNCLLSFLYALLANDAGAALEGVGLDSYVGFLHRDRPGRNSLALDLMEELRPVMADRLALALVNRKSICSQDFREESSGAVLLTDDGRKKVLKAWHDMKEGTVKHPYLKETVKWGLVPHTQALLLARALRGDLDAYPPFLWK</sequence>
<dbReference type="GO" id="GO:0043571">
    <property type="term" value="P:maintenance of CRISPR repeat elements"/>
    <property type="evidence" value="ECO:0007669"/>
    <property type="project" value="UniProtKB-UniRule"/>
</dbReference>
<name>A0A173XPA4_9FIRM</name>
<evidence type="ECO:0000256" key="9">
    <source>
        <dbReference type="ARBA" id="ARBA00038592"/>
    </source>
</evidence>